<evidence type="ECO:0000313" key="2">
    <source>
        <dbReference type="EMBL" id="PON43749.1"/>
    </source>
</evidence>
<feature type="compositionally biased region" description="Basic and acidic residues" evidence="1">
    <location>
        <begin position="217"/>
        <end position="226"/>
    </location>
</feature>
<name>A0A2P5B4P2_TREOI</name>
<keyword evidence="3" id="KW-1185">Reference proteome</keyword>
<comment type="caution">
    <text evidence="2">The sequence shown here is derived from an EMBL/GenBank/DDBJ whole genome shotgun (WGS) entry which is preliminary data.</text>
</comment>
<feature type="region of interest" description="Disordered" evidence="1">
    <location>
        <begin position="208"/>
        <end position="231"/>
    </location>
</feature>
<dbReference type="InParanoid" id="A0A2P5B4P2"/>
<feature type="region of interest" description="Disordered" evidence="1">
    <location>
        <begin position="1"/>
        <end position="34"/>
    </location>
</feature>
<protein>
    <submittedName>
        <fullName evidence="2">Uncharacterized protein</fullName>
    </submittedName>
</protein>
<dbReference type="OrthoDB" id="5964980at2759"/>
<dbReference type="Proteomes" id="UP000237000">
    <property type="component" value="Unassembled WGS sequence"/>
</dbReference>
<dbReference type="STRING" id="63057.A0A2P5B4P2"/>
<organism evidence="2 3">
    <name type="scientific">Trema orientale</name>
    <name type="common">Charcoal tree</name>
    <name type="synonym">Celtis orientalis</name>
    <dbReference type="NCBI Taxonomy" id="63057"/>
    <lineage>
        <taxon>Eukaryota</taxon>
        <taxon>Viridiplantae</taxon>
        <taxon>Streptophyta</taxon>
        <taxon>Embryophyta</taxon>
        <taxon>Tracheophyta</taxon>
        <taxon>Spermatophyta</taxon>
        <taxon>Magnoliopsida</taxon>
        <taxon>eudicotyledons</taxon>
        <taxon>Gunneridae</taxon>
        <taxon>Pentapetalae</taxon>
        <taxon>rosids</taxon>
        <taxon>fabids</taxon>
        <taxon>Rosales</taxon>
        <taxon>Cannabaceae</taxon>
        <taxon>Trema</taxon>
    </lineage>
</organism>
<evidence type="ECO:0000313" key="3">
    <source>
        <dbReference type="Proteomes" id="UP000237000"/>
    </source>
</evidence>
<evidence type="ECO:0000256" key="1">
    <source>
        <dbReference type="SAM" id="MobiDB-lite"/>
    </source>
</evidence>
<dbReference type="AlphaFoldDB" id="A0A2P5B4P2"/>
<accession>A0A2P5B4P2</accession>
<sequence length="270" mass="30121">MAKKRVSKTKKTLKQIDNIPKCSHQRRSSPPKRRTDFSSFFCCNSFSLSNSGSLLGSSCAKVLQSDDTSTGLHERNGEGNEVLHSSLVRCSKSEDEGSGFSSNSTDASVLEVELVDQNALMESRDHREVGKDSSDVLGTLDYTSKKSHVAETKALLVSPTSVACMKAHKMRWSAEDLQQREHQVLSSEELDKRTAASNYSDELDLSSDKSALSVSSRTEDDILEKGRGKRERKPKLHFDDITFSLKPERKVRRFRIMRYLGLTPPVGSPF</sequence>
<reference evidence="3" key="1">
    <citation type="submission" date="2016-06" db="EMBL/GenBank/DDBJ databases">
        <title>Parallel loss of symbiosis genes in relatives of nitrogen-fixing non-legume Parasponia.</title>
        <authorList>
            <person name="Van Velzen R."/>
            <person name="Holmer R."/>
            <person name="Bu F."/>
            <person name="Rutten L."/>
            <person name="Van Zeijl A."/>
            <person name="Liu W."/>
            <person name="Santuari L."/>
            <person name="Cao Q."/>
            <person name="Sharma T."/>
            <person name="Shen D."/>
            <person name="Roswanjaya Y."/>
            <person name="Wardhani T."/>
            <person name="Kalhor M.S."/>
            <person name="Jansen J."/>
            <person name="Van den Hoogen J."/>
            <person name="Gungor B."/>
            <person name="Hartog M."/>
            <person name="Hontelez J."/>
            <person name="Verver J."/>
            <person name="Yang W.-C."/>
            <person name="Schijlen E."/>
            <person name="Repin R."/>
            <person name="Schilthuizen M."/>
            <person name="Schranz E."/>
            <person name="Heidstra R."/>
            <person name="Miyata K."/>
            <person name="Fedorova E."/>
            <person name="Kohlen W."/>
            <person name="Bisseling T."/>
            <person name="Smit S."/>
            <person name="Geurts R."/>
        </authorList>
    </citation>
    <scope>NUCLEOTIDE SEQUENCE [LARGE SCALE GENOMIC DNA]</scope>
    <source>
        <strain evidence="3">cv. RG33-2</strain>
    </source>
</reference>
<feature type="compositionally biased region" description="Basic residues" evidence="1">
    <location>
        <begin position="1"/>
        <end position="13"/>
    </location>
</feature>
<dbReference type="EMBL" id="JXTC01000608">
    <property type="protein sequence ID" value="PON43749.1"/>
    <property type="molecule type" value="Genomic_DNA"/>
</dbReference>
<proteinExistence type="predicted"/>
<gene>
    <name evidence="2" type="ORF">TorRG33x02_333050</name>
</gene>
<feature type="compositionally biased region" description="Basic residues" evidence="1">
    <location>
        <begin position="23"/>
        <end position="32"/>
    </location>
</feature>